<feature type="region of interest" description="Disordered" evidence="1">
    <location>
        <begin position="230"/>
        <end position="265"/>
    </location>
</feature>
<evidence type="ECO:0000256" key="1">
    <source>
        <dbReference type="SAM" id="MobiDB-lite"/>
    </source>
</evidence>
<protein>
    <recommendedName>
        <fullName evidence="4">ATPase, F1/V1/A1 complex, alpha/beta subunit, Zinc knuckle CX2CX4HX4C</fullName>
    </recommendedName>
</protein>
<dbReference type="EMBL" id="PKPP01001109">
    <property type="protein sequence ID" value="PWA85530.1"/>
    <property type="molecule type" value="Genomic_DNA"/>
</dbReference>
<reference evidence="2 3" key="1">
    <citation type="journal article" date="2018" name="Mol. Plant">
        <title>The genome of Artemisia annua provides insight into the evolution of Asteraceae family and artemisinin biosynthesis.</title>
        <authorList>
            <person name="Shen Q."/>
            <person name="Zhang L."/>
            <person name="Liao Z."/>
            <person name="Wang S."/>
            <person name="Yan T."/>
            <person name="Shi P."/>
            <person name="Liu M."/>
            <person name="Fu X."/>
            <person name="Pan Q."/>
            <person name="Wang Y."/>
            <person name="Lv Z."/>
            <person name="Lu X."/>
            <person name="Zhang F."/>
            <person name="Jiang W."/>
            <person name="Ma Y."/>
            <person name="Chen M."/>
            <person name="Hao X."/>
            <person name="Li L."/>
            <person name="Tang Y."/>
            <person name="Lv G."/>
            <person name="Zhou Y."/>
            <person name="Sun X."/>
            <person name="Brodelius P.E."/>
            <person name="Rose J.K.C."/>
            <person name="Tang K."/>
        </authorList>
    </citation>
    <scope>NUCLEOTIDE SEQUENCE [LARGE SCALE GENOMIC DNA]</scope>
    <source>
        <strain evidence="3">cv. Huhao1</strain>
        <tissue evidence="2">Leaf</tissue>
    </source>
</reference>
<evidence type="ECO:0008006" key="4">
    <source>
        <dbReference type="Google" id="ProtNLM"/>
    </source>
</evidence>
<feature type="compositionally biased region" description="Low complexity" evidence="1">
    <location>
        <begin position="256"/>
        <end position="265"/>
    </location>
</feature>
<organism evidence="2 3">
    <name type="scientific">Artemisia annua</name>
    <name type="common">Sweet wormwood</name>
    <dbReference type="NCBI Taxonomy" id="35608"/>
    <lineage>
        <taxon>Eukaryota</taxon>
        <taxon>Viridiplantae</taxon>
        <taxon>Streptophyta</taxon>
        <taxon>Embryophyta</taxon>
        <taxon>Tracheophyta</taxon>
        <taxon>Spermatophyta</taxon>
        <taxon>Magnoliopsida</taxon>
        <taxon>eudicotyledons</taxon>
        <taxon>Gunneridae</taxon>
        <taxon>Pentapetalae</taxon>
        <taxon>asterids</taxon>
        <taxon>campanulids</taxon>
        <taxon>Asterales</taxon>
        <taxon>Asteraceae</taxon>
        <taxon>Asteroideae</taxon>
        <taxon>Anthemideae</taxon>
        <taxon>Artemisiinae</taxon>
        <taxon>Artemisia</taxon>
    </lineage>
</organism>
<accession>A0A2U1PIF0</accession>
<comment type="caution">
    <text evidence="2">The sequence shown here is derived from an EMBL/GenBank/DDBJ whole genome shotgun (WGS) entry which is preliminary data.</text>
</comment>
<dbReference type="Proteomes" id="UP000245207">
    <property type="component" value="Unassembled WGS sequence"/>
</dbReference>
<dbReference type="PANTHER" id="PTHR31286">
    <property type="entry name" value="GLYCINE-RICH CELL WALL STRUCTURAL PROTEIN 1.8-LIKE"/>
    <property type="match status" value="1"/>
</dbReference>
<feature type="compositionally biased region" description="Basic and acidic residues" evidence="1">
    <location>
        <begin position="11"/>
        <end position="34"/>
    </location>
</feature>
<name>A0A2U1PIF0_ARTAN</name>
<feature type="compositionally biased region" description="Basic and acidic residues" evidence="1">
    <location>
        <begin position="230"/>
        <end position="248"/>
    </location>
</feature>
<dbReference type="PANTHER" id="PTHR31286:SF99">
    <property type="entry name" value="DUF4283 DOMAIN-CONTAINING PROTEIN"/>
    <property type="match status" value="1"/>
</dbReference>
<gene>
    <name evidence="2" type="ORF">CTI12_AA147720</name>
</gene>
<dbReference type="AlphaFoldDB" id="A0A2U1PIF0"/>
<feature type="region of interest" description="Disordered" evidence="1">
    <location>
        <begin position="1"/>
        <end position="39"/>
    </location>
</feature>
<sequence>MNTEGVAGSDSELKKNDGGVREMNVETDCSKEVEQSTELNTQDDVVRTTHSPDRNDIDVNTVNEGLIDSDRNKETLNKTENSYAKMVAKDAITVTKNLMFIAPKFGVGRADYARVLMEVEAGKQMKSEIKIEYNDMNKCLKGTKVVKVEYDWKPACCAHCKVFGHVVDQCNVRPRTEKEIQDKREAENKVQVANKPKFQEEFAPVQNRKSNMQQQNRNWQYRSNYNNHQRQEYRKKNGGNDKGKDVVKETATASTSKANNGKSVNVNVNSNRYETLNEGIVENTNPKSYDDEFPAFPISQNQNGVTNGTTVEDDIRYETLNEGIVENTNPKSYDDEFPAFPISQNQNGVTNGTTVEDDIRLQVEKKMEFIDKLVDEKRIPNVEESKLWFETVNQLLYYKKKWEVKWKKECPI</sequence>
<evidence type="ECO:0000313" key="2">
    <source>
        <dbReference type="EMBL" id="PWA85530.1"/>
    </source>
</evidence>
<evidence type="ECO:0000313" key="3">
    <source>
        <dbReference type="Proteomes" id="UP000245207"/>
    </source>
</evidence>
<keyword evidence="3" id="KW-1185">Reference proteome</keyword>
<dbReference type="InterPro" id="IPR040256">
    <property type="entry name" value="At4g02000-like"/>
</dbReference>
<proteinExistence type="predicted"/>